<feature type="chain" id="PRO_5046260510" evidence="1">
    <location>
        <begin position="25"/>
        <end position="380"/>
    </location>
</feature>
<protein>
    <submittedName>
        <fullName evidence="3">SGNH/GDSL hydrolase family protein</fullName>
    </submittedName>
</protein>
<dbReference type="Pfam" id="PF17996">
    <property type="entry name" value="CE2_N"/>
    <property type="match status" value="1"/>
</dbReference>
<name>A0ABN2NAS7_9MICO</name>
<accession>A0ABN2NAS7</accession>
<gene>
    <name evidence="3" type="ORF">GCM10009751_13470</name>
</gene>
<dbReference type="InterPro" id="IPR001087">
    <property type="entry name" value="GDSL"/>
</dbReference>
<dbReference type="InterPro" id="IPR040794">
    <property type="entry name" value="CE2_N"/>
</dbReference>
<dbReference type="CDD" id="cd01831">
    <property type="entry name" value="Endoglucanase_E_like"/>
    <property type="match status" value="1"/>
</dbReference>
<feature type="signal peptide" evidence="1">
    <location>
        <begin position="1"/>
        <end position="24"/>
    </location>
</feature>
<evidence type="ECO:0000313" key="3">
    <source>
        <dbReference type="EMBL" id="GAA1857416.1"/>
    </source>
</evidence>
<dbReference type="Proteomes" id="UP001501094">
    <property type="component" value="Unassembled WGS sequence"/>
</dbReference>
<dbReference type="RefSeq" id="WP_344100864.1">
    <property type="nucleotide sequence ID" value="NZ_BAAANL010000002.1"/>
</dbReference>
<keyword evidence="3" id="KW-0378">Hydrolase</keyword>
<evidence type="ECO:0000256" key="1">
    <source>
        <dbReference type="SAM" id="SignalP"/>
    </source>
</evidence>
<keyword evidence="4" id="KW-1185">Reference proteome</keyword>
<feature type="domain" description="Carbohydrate esterase 2 N-terminal" evidence="2">
    <location>
        <begin position="54"/>
        <end position="149"/>
    </location>
</feature>
<evidence type="ECO:0000259" key="2">
    <source>
        <dbReference type="Pfam" id="PF17996"/>
    </source>
</evidence>
<keyword evidence="1" id="KW-0732">Signal</keyword>
<dbReference type="Gene3D" id="2.60.120.260">
    <property type="entry name" value="Galactose-binding domain-like"/>
    <property type="match status" value="1"/>
</dbReference>
<dbReference type="Pfam" id="PF00657">
    <property type="entry name" value="Lipase_GDSL"/>
    <property type="match status" value="1"/>
</dbReference>
<dbReference type="PANTHER" id="PTHR37834:SF2">
    <property type="entry name" value="ESTERASE, SGNH HYDROLASE-TYPE"/>
    <property type="match status" value="1"/>
</dbReference>
<dbReference type="EMBL" id="BAAANL010000002">
    <property type="protein sequence ID" value="GAA1857416.1"/>
    <property type="molecule type" value="Genomic_DNA"/>
</dbReference>
<evidence type="ECO:0000313" key="4">
    <source>
        <dbReference type="Proteomes" id="UP001501094"/>
    </source>
</evidence>
<dbReference type="InterPro" id="IPR036514">
    <property type="entry name" value="SGNH_hydro_sf"/>
</dbReference>
<dbReference type="PROSITE" id="PS51257">
    <property type="entry name" value="PROKAR_LIPOPROTEIN"/>
    <property type="match status" value="1"/>
</dbReference>
<dbReference type="InterPro" id="IPR037461">
    <property type="entry name" value="CtCE2-like_dom"/>
</dbReference>
<reference evidence="3 4" key="1">
    <citation type="journal article" date="2019" name="Int. J. Syst. Evol. Microbiol.">
        <title>The Global Catalogue of Microorganisms (GCM) 10K type strain sequencing project: providing services to taxonomists for standard genome sequencing and annotation.</title>
        <authorList>
            <consortium name="The Broad Institute Genomics Platform"/>
            <consortium name="The Broad Institute Genome Sequencing Center for Infectious Disease"/>
            <person name="Wu L."/>
            <person name="Ma J."/>
        </authorList>
    </citation>
    <scope>NUCLEOTIDE SEQUENCE [LARGE SCALE GENOMIC DNA]</scope>
    <source>
        <strain evidence="3 4">JCM 14326</strain>
    </source>
</reference>
<dbReference type="Gene3D" id="3.40.50.1110">
    <property type="entry name" value="SGNH hydrolase"/>
    <property type="match status" value="1"/>
</dbReference>
<dbReference type="GO" id="GO:0016787">
    <property type="term" value="F:hydrolase activity"/>
    <property type="evidence" value="ECO:0007669"/>
    <property type="project" value="UniProtKB-KW"/>
</dbReference>
<dbReference type="PANTHER" id="PTHR37834">
    <property type="entry name" value="GDSL-LIKE LIPASE/ACYLHYDROLASE DOMAIN PROTEIN (AFU_ORTHOLOGUE AFUA_2G00620)"/>
    <property type="match status" value="1"/>
</dbReference>
<dbReference type="SUPFAM" id="SSF52266">
    <property type="entry name" value="SGNH hydrolase"/>
    <property type="match status" value="1"/>
</dbReference>
<proteinExistence type="predicted"/>
<sequence>MKRPALLLATSAALACAMILTGTAAGSSATPAPAAVTDQVHTVGRVKEAPLGTGPARAAFSWPGVSFEGRFKGTAVGIDLDDGSADYDVQIDGRTVRTLVTPGAGVHWIEGLPYGRHTVRVVKRGESPWATSSFGGLVPAAGGRILPRPAPRARQIEFIGDSHTAGYGLESTTRECTGDDVNRTTNADRTFGALTARALRADHQLNAISGRGMVRNYNGGEPGTSYRTYYDRALLAVDGDVWERPASWNPQLVVVGLGVNDFSTPLHDGEEWAGQDDLIAAYTEAYHDFLDRLRGRYPDADIVVTATDAGPMVATTRQIVADRNAAGDADVTHWHYGAGLDLMGCHWHPSAADHELMADRLQELVATLDVPWPRTRGPVR</sequence>
<dbReference type="InterPro" id="IPR052762">
    <property type="entry name" value="PCW_deacetylase/CE"/>
</dbReference>
<comment type="caution">
    <text evidence="3">The sequence shown here is derived from an EMBL/GenBank/DDBJ whole genome shotgun (WGS) entry which is preliminary data.</text>
</comment>
<organism evidence="3 4">
    <name type="scientific">Myceligenerans crystallogenes</name>
    <dbReference type="NCBI Taxonomy" id="316335"/>
    <lineage>
        <taxon>Bacteria</taxon>
        <taxon>Bacillati</taxon>
        <taxon>Actinomycetota</taxon>
        <taxon>Actinomycetes</taxon>
        <taxon>Micrococcales</taxon>
        <taxon>Promicromonosporaceae</taxon>
        <taxon>Myceligenerans</taxon>
    </lineage>
</organism>